<keyword evidence="2" id="KW-1185">Reference proteome</keyword>
<accession>A0A5N6SD13</accession>
<gene>
    <name evidence="1" type="ORF">BDV38DRAFT_202462</name>
</gene>
<organism evidence="1 2">
    <name type="scientific">Aspergillus pseudotamarii</name>
    <dbReference type="NCBI Taxonomy" id="132259"/>
    <lineage>
        <taxon>Eukaryota</taxon>
        <taxon>Fungi</taxon>
        <taxon>Dikarya</taxon>
        <taxon>Ascomycota</taxon>
        <taxon>Pezizomycotina</taxon>
        <taxon>Eurotiomycetes</taxon>
        <taxon>Eurotiomycetidae</taxon>
        <taxon>Eurotiales</taxon>
        <taxon>Aspergillaceae</taxon>
        <taxon>Aspergillus</taxon>
        <taxon>Aspergillus subgen. Circumdati</taxon>
    </lineage>
</organism>
<proteinExistence type="predicted"/>
<protein>
    <submittedName>
        <fullName evidence="1">Uncharacterized protein</fullName>
    </submittedName>
</protein>
<sequence length="90" mass="10732">MKVWRDWTPRKENWRREKKIKIRVALTTGLGLVMHEHLPILTLGHVKWIAKREYEVVPGIEPGLQESESWVLTITLHNQLLLWLLEFLVL</sequence>
<name>A0A5N6SD13_ASPPS</name>
<dbReference type="EMBL" id="ML743629">
    <property type="protein sequence ID" value="KAE8132608.1"/>
    <property type="molecule type" value="Genomic_DNA"/>
</dbReference>
<dbReference type="Proteomes" id="UP000325672">
    <property type="component" value="Unassembled WGS sequence"/>
</dbReference>
<dbReference type="GeneID" id="43636687"/>
<dbReference type="RefSeq" id="XP_031908671.1">
    <property type="nucleotide sequence ID" value="XM_032052477.1"/>
</dbReference>
<dbReference type="AlphaFoldDB" id="A0A5N6SD13"/>
<reference evidence="1 2" key="1">
    <citation type="submission" date="2019-04" db="EMBL/GenBank/DDBJ databases">
        <title>Friends and foes A comparative genomics study of 23 Aspergillus species from section Flavi.</title>
        <authorList>
            <consortium name="DOE Joint Genome Institute"/>
            <person name="Kjaerbolling I."/>
            <person name="Vesth T."/>
            <person name="Frisvad J.C."/>
            <person name="Nybo J.L."/>
            <person name="Theobald S."/>
            <person name="Kildgaard S."/>
            <person name="Isbrandt T."/>
            <person name="Kuo A."/>
            <person name="Sato A."/>
            <person name="Lyhne E.K."/>
            <person name="Kogle M.E."/>
            <person name="Wiebenga A."/>
            <person name="Kun R.S."/>
            <person name="Lubbers R.J."/>
            <person name="Makela M.R."/>
            <person name="Barry K."/>
            <person name="Chovatia M."/>
            <person name="Clum A."/>
            <person name="Daum C."/>
            <person name="Haridas S."/>
            <person name="He G."/>
            <person name="LaButti K."/>
            <person name="Lipzen A."/>
            <person name="Mondo S."/>
            <person name="Riley R."/>
            <person name="Salamov A."/>
            <person name="Simmons B.A."/>
            <person name="Magnuson J.K."/>
            <person name="Henrissat B."/>
            <person name="Mortensen U.H."/>
            <person name="Larsen T.O."/>
            <person name="Devries R.P."/>
            <person name="Grigoriev I.V."/>
            <person name="Machida M."/>
            <person name="Baker S.E."/>
            <person name="Andersen M.R."/>
        </authorList>
    </citation>
    <scope>NUCLEOTIDE SEQUENCE [LARGE SCALE GENOMIC DNA]</scope>
    <source>
        <strain evidence="1 2">CBS 117625</strain>
    </source>
</reference>
<evidence type="ECO:0000313" key="2">
    <source>
        <dbReference type="Proteomes" id="UP000325672"/>
    </source>
</evidence>
<evidence type="ECO:0000313" key="1">
    <source>
        <dbReference type="EMBL" id="KAE8132608.1"/>
    </source>
</evidence>